<dbReference type="RefSeq" id="WP_056686845.1">
    <property type="nucleotide sequence ID" value="NZ_CP041305.1"/>
</dbReference>
<proteinExistence type="predicted"/>
<accession>A0A0Q3TEM9</accession>
<dbReference type="STRING" id="1637975.AN957_25455"/>
<dbReference type="PATRIC" id="fig|1637975.4.peg.5139"/>
<dbReference type="AlphaFoldDB" id="A0A0Q3TEM9"/>
<evidence type="ECO:0000313" key="2">
    <source>
        <dbReference type="Proteomes" id="UP000050996"/>
    </source>
</evidence>
<name>A0A0Q3TEM9_9BACI</name>
<protein>
    <submittedName>
        <fullName evidence="1">Uncharacterized protein</fullName>
    </submittedName>
</protein>
<dbReference type="EMBL" id="LJIX01000006">
    <property type="protein sequence ID" value="KQL21573.1"/>
    <property type="molecule type" value="Genomic_DNA"/>
</dbReference>
<sequence length="67" mass="7455">MAQIKIKQFAIGQIKDSSAVFSGKNTQYRFSSAAYKAEGNGTIQGNHNHIFNNIHMVKNNKPTSENE</sequence>
<keyword evidence="2" id="KW-1185">Reference proteome</keyword>
<dbReference type="Proteomes" id="UP000050996">
    <property type="component" value="Unassembled WGS sequence"/>
</dbReference>
<organism evidence="1 2">
    <name type="scientific">Cytobacillus solani</name>
    <dbReference type="NCBI Taxonomy" id="1637975"/>
    <lineage>
        <taxon>Bacteria</taxon>
        <taxon>Bacillati</taxon>
        <taxon>Bacillota</taxon>
        <taxon>Bacilli</taxon>
        <taxon>Bacillales</taxon>
        <taxon>Bacillaceae</taxon>
        <taxon>Cytobacillus</taxon>
    </lineage>
</organism>
<comment type="caution">
    <text evidence="1">The sequence shown here is derived from an EMBL/GenBank/DDBJ whole genome shotgun (WGS) entry which is preliminary data.</text>
</comment>
<reference evidence="1 2" key="1">
    <citation type="submission" date="2015-09" db="EMBL/GenBank/DDBJ databases">
        <title>Genome sequencing project for genomic taxonomy and phylogenomics of Bacillus-like bacteria.</title>
        <authorList>
            <person name="Liu B."/>
            <person name="Wang J."/>
            <person name="Zhu Y."/>
            <person name="Liu G."/>
            <person name="Chen Q."/>
            <person name="Chen Z."/>
            <person name="Lan J."/>
            <person name="Che J."/>
            <person name="Ge C."/>
            <person name="Shi H."/>
            <person name="Pan Z."/>
            <person name="Liu X."/>
        </authorList>
    </citation>
    <scope>NUCLEOTIDE SEQUENCE [LARGE SCALE GENOMIC DNA]</scope>
    <source>
        <strain evidence="1 2">FJAT-18043</strain>
    </source>
</reference>
<evidence type="ECO:0000313" key="1">
    <source>
        <dbReference type="EMBL" id="KQL21573.1"/>
    </source>
</evidence>
<gene>
    <name evidence="1" type="ORF">AN957_25455</name>
</gene>